<dbReference type="OrthoDB" id="239260at2"/>
<dbReference type="SUPFAM" id="SSF52402">
    <property type="entry name" value="Adenine nucleotide alpha hydrolases-like"/>
    <property type="match status" value="2"/>
</dbReference>
<evidence type="ECO:0000313" key="7">
    <source>
        <dbReference type="Proteomes" id="UP000243374"/>
    </source>
</evidence>
<dbReference type="Pfam" id="PF00582">
    <property type="entry name" value="Usp"/>
    <property type="match status" value="2"/>
</dbReference>
<evidence type="ECO:0000313" key="6">
    <source>
        <dbReference type="EMBL" id="SFK03080.1"/>
    </source>
</evidence>
<evidence type="ECO:0000256" key="3">
    <source>
        <dbReference type="ARBA" id="ARBA00022490"/>
    </source>
</evidence>
<gene>
    <name evidence="6" type="ORF">SAMN04487865_101615</name>
</gene>
<feature type="domain" description="UspA" evidence="5">
    <location>
        <begin position="158"/>
        <end position="298"/>
    </location>
</feature>
<evidence type="ECO:0000256" key="2">
    <source>
        <dbReference type="ARBA" id="ARBA00008791"/>
    </source>
</evidence>
<dbReference type="EMBL" id="FOSF01000016">
    <property type="protein sequence ID" value="SFK03080.1"/>
    <property type="molecule type" value="Genomic_DNA"/>
</dbReference>
<evidence type="ECO:0000259" key="5">
    <source>
        <dbReference type="Pfam" id="PF00582"/>
    </source>
</evidence>
<keyword evidence="7" id="KW-1185">Reference proteome</keyword>
<evidence type="ECO:0000256" key="4">
    <source>
        <dbReference type="ARBA" id="ARBA00037131"/>
    </source>
</evidence>
<evidence type="ECO:0000256" key="1">
    <source>
        <dbReference type="ARBA" id="ARBA00004496"/>
    </source>
</evidence>
<feature type="domain" description="UspA" evidence="5">
    <location>
        <begin position="4"/>
        <end position="149"/>
    </location>
</feature>
<sequence>MRKYTNILVIAEPKKDVQIALKRALDIAKFNPKATITYLRVVYDFSYDLLILNKVKEKPIHEDIEQTHIDHLNQIIEEYRAQENSEATIVPKVVENRDVGEAVIDEMRAGNYDLIIKAANRHGLLDSIIFTPIDWFILRHAEIPVIIAKNNDWQTGGNIAVCVDFTLNDHLQSNVAMLREAQVLAKTTGSRIHLINSAPVYMPTVMLEVPHYSPDLYEQGVLEEHKSRMYEFADKHHIDREYCHIEEGMPDDVIPSICEQINAKAVLIGSAGRSGFAAALIGNTCEEIVDDIDADLFVLNRKAIKLEKEKEKNRE</sequence>
<dbReference type="NCBIfam" id="NF008380">
    <property type="entry name" value="PRK11175.1"/>
    <property type="match status" value="1"/>
</dbReference>
<dbReference type="InterPro" id="IPR006016">
    <property type="entry name" value="UspA"/>
</dbReference>
<comment type="function">
    <text evidence="4">Required for resistance to DNA-damaging agents.</text>
</comment>
<keyword evidence="3" id="KW-0963">Cytoplasm</keyword>
<dbReference type="RefSeq" id="WP_074840256.1">
    <property type="nucleotide sequence ID" value="NZ_CP047056.1"/>
</dbReference>
<dbReference type="PANTHER" id="PTHR47892:SF1">
    <property type="entry name" value="UNIVERSAL STRESS PROTEIN E"/>
    <property type="match status" value="1"/>
</dbReference>
<organism evidence="6 7">
    <name type="scientific">Succinivibrio dextrinosolvens</name>
    <dbReference type="NCBI Taxonomy" id="83771"/>
    <lineage>
        <taxon>Bacteria</taxon>
        <taxon>Pseudomonadati</taxon>
        <taxon>Pseudomonadota</taxon>
        <taxon>Gammaproteobacteria</taxon>
        <taxon>Aeromonadales</taxon>
        <taxon>Succinivibrionaceae</taxon>
        <taxon>Succinivibrio</taxon>
    </lineage>
</organism>
<reference evidence="6 7" key="1">
    <citation type="submission" date="2016-10" db="EMBL/GenBank/DDBJ databases">
        <authorList>
            <person name="Varghese N."/>
            <person name="Submissions S."/>
        </authorList>
    </citation>
    <scope>NUCLEOTIDE SEQUENCE [LARGE SCALE GENOMIC DNA]</scope>
    <source>
        <strain evidence="6 7">22B</strain>
    </source>
</reference>
<proteinExistence type="inferred from homology"/>
<accession>A0A662Z8K4</accession>
<dbReference type="GO" id="GO:0005737">
    <property type="term" value="C:cytoplasm"/>
    <property type="evidence" value="ECO:0007669"/>
    <property type="project" value="UniProtKB-SubCell"/>
</dbReference>
<dbReference type="PANTHER" id="PTHR47892">
    <property type="entry name" value="UNIVERSAL STRESS PROTEIN E"/>
    <property type="match status" value="1"/>
</dbReference>
<dbReference type="Proteomes" id="UP000243374">
    <property type="component" value="Unassembled WGS sequence"/>
</dbReference>
<name>A0A662Z8K4_9GAMM</name>
<comment type="subcellular location">
    <subcellularLocation>
        <location evidence="1">Cytoplasm</location>
    </subcellularLocation>
</comment>
<dbReference type="Gene3D" id="3.40.50.12370">
    <property type="match status" value="1"/>
</dbReference>
<comment type="similarity">
    <text evidence="2">Belongs to the universal stress protein A family.</text>
</comment>
<dbReference type="AlphaFoldDB" id="A0A662Z8K4"/>
<protein>
    <submittedName>
        <fullName evidence="6">Universal stress protein E</fullName>
    </submittedName>
</protein>